<sequence length="152" mass="16897">MTTLFAQIDQDYIRAYKAKDSVRLSVLRLLKTAAKNRLVELKRPGGALTDAEMLQVIIKEGKQRQDSIEQYTKAQRPDLAEKEAAEWDILKEYLPQPLSEDELHALVDVTIAKVGAASPRDMGRVMTAIMAEYAGRVDGKILSAAVKARLQG</sequence>
<accession>A0A6H3FES2</accession>
<comment type="caution">
    <text evidence="1">The sequence shown here is derived from an EMBL/GenBank/DDBJ whole genome shotgun (WGS) entry which is preliminary data.</text>
</comment>
<proteinExistence type="predicted"/>
<dbReference type="PANTHER" id="PTHR28055">
    <property type="entry name" value="ALTERED INHERITANCE OF MITOCHONDRIA PROTEIN 41, MITOCHONDRIAL"/>
    <property type="match status" value="1"/>
</dbReference>
<dbReference type="InterPro" id="IPR023168">
    <property type="entry name" value="GatB_Yqey_C_2"/>
</dbReference>
<dbReference type="RefSeq" id="WP_130957718.1">
    <property type="nucleotide sequence ID" value="NZ_JBHSHA010000007.1"/>
</dbReference>
<dbReference type="InterPro" id="IPR003789">
    <property type="entry name" value="Asn/Gln_tRNA_amidoTrase-B-like"/>
</dbReference>
<reference evidence="1 2" key="1">
    <citation type="submission" date="2018-12" db="EMBL/GenBank/DDBJ databases">
        <title>First genome draft of Desulfovibrio legallis sp. nov.</title>
        <authorList>
            <person name="Ben Dhia O."/>
            <person name="Najjari A."/>
            <person name="Ferjani R."/>
            <person name="Fhoula I."/>
            <person name="Fardeau M.-L."/>
            <person name="Boudabbous A."/>
            <person name="Ouzari H.I."/>
        </authorList>
    </citation>
    <scope>NUCLEOTIDE SEQUENCE [LARGE SCALE GENOMIC DNA]</scope>
    <source>
        <strain evidence="1 2">H1T</strain>
    </source>
</reference>
<dbReference type="InterPro" id="IPR019004">
    <property type="entry name" value="YqeY/Aim41"/>
</dbReference>
<organism evidence="1 2">
    <name type="scientific">Desulfovibrio legallii</name>
    <dbReference type="NCBI Taxonomy" id="571438"/>
    <lineage>
        <taxon>Bacteria</taxon>
        <taxon>Pseudomonadati</taxon>
        <taxon>Thermodesulfobacteriota</taxon>
        <taxon>Desulfovibrionia</taxon>
        <taxon>Desulfovibrionales</taxon>
        <taxon>Desulfovibrionaceae</taxon>
        <taxon>Desulfovibrio</taxon>
    </lineage>
</organism>
<name>A0A6H3FES2_9BACT</name>
<dbReference type="AlphaFoldDB" id="A0A6H3FES2"/>
<gene>
    <name evidence="1" type="ORF">EB812_01060</name>
</gene>
<dbReference type="Gene3D" id="1.10.1510.10">
    <property type="entry name" value="Uncharacterised protein YqeY/AIM41 PF09424, N-terminal domain"/>
    <property type="match status" value="1"/>
</dbReference>
<evidence type="ECO:0000313" key="1">
    <source>
        <dbReference type="EMBL" id="TBH81899.1"/>
    </source>
</evidence>
<dbReference type="PANTHER" id="PTHR28055:SF1">
    <property type="entry name" value="ALTERED INHERITANCE OF MITOCHONDRIA PROTEIN 41, MITOCHONDRIAL"/>
    <property type="match status" value="1"/>
</dbReference>
<dbReference type="Gene3D" id="1.10.10.410">
    <property type="match status" value="1"/>
</dbReference>
<dbReference type="EMBL" id="SIXC01000001">
    <property type="protein sequence ID" value="TBH81899.1"/>
    <property type="molecule type" value="Genomic_DNA"/>
</dbReference>
<dbReference type="Pfam" id="PF09424">
    <property type="entry name" value="YqeY"/>
    <property type="match status" value="1"/>
</dbReference>
<dbReference type="GO" id="GO:0016884">
    <property type="term" value="F:carbon-nitrogen ligase activity, with glutamine as amido-N-donor"/>
    <property type="evidence" value="ECO:0007669"/>
    <property type="project" value="InterPro"/>
</dbReference>
<dbReference type="SUPFAM" id="SSF89095">
    <property type="entry name" value="GatB/YqeY motif"/>
    <property type="match status" value="1"/>
</dbReference>
<evidence type="ECO:0000313" key="2">
    <source>
        <dbReference type="Proteomes" id="UP000292919"/>
    </source>
</evidence>
<dbReference type="Proteomes" id="UP000292919">
    <property type="component" value="Unassembled WGS sequence"/>
</dbReference>
<protein>
    <submittedName>
        <fullName evidence="1">GatB/YqeY domain-containing protein</fullName>
    </submittedName>
</protein>
<dbReference type="InterPro" id="IPR042184">
    <property type="entry name" value="YqeY/Aim41_N"/>
</dbReference>
<keyword evidence="2" id="KW-1185">Reference proteome</keyword>